<dbReference type="Pfam" id="PF03241">
    <property type="entry name" value="HpaB"/>
    <property type="match status" value="1"/>
</dbReference>
<proteinExistence type="predicted"/>
<dbReference type="SUPFAM" id="SSF47203">
    <property type="entry name" value="Acyl-CoA dehydrogenase C-terminal domain-like"/>
    <property type="match status" value="1"/>
</dbReference>
<dbReference type="Pfam" id="PF11794">
    <property type="entry name" value="HpaB_N"/>
    <property type="match status" value="1"/>
</dbReference>
<dbReference type="EMBL" id="WBPP01000017">
    <property type="protein sequence ID" value="KAB2395348.1"/>
    <property type="molecule type" value="Genomic_DNA"/>
</dbReference>
<dbReference type="GO" id="GO:0016627">
    <property type="term" value="F:oxidoreductase activity, acting on the CH-CH group of donors"/>
    <property type="evidence" value="ECO:0007669"/>
    <property type="project" value="InterPro"/>
</dbReference>
<feature type="binding site" evidence="4">
    <location>
        <position position="209"/>
    </location>
    <ligand>
        <name>FAD</name>
        <dbReference type="ChEBI" id="CHEBI:57692"/>
    </ligand>
</feature>
<dbReference type="Gene3D" id="1.20.140.10">
    <property type="entry name" value="Butyryl-CoA Dehydrogenase, subunit A, domain 3"/>
    <property type="match status" value="1"/>
</dbReference>
<feature type="binding site" evidence="4">
    <location>
        <begin position="174"/>
        <end position="177"/>
    </location>
    <ligand>
        <name>FAD</name>
        <dbReference type="ChEBI" id="CHEBI:57692"/>
    </ligand>
</feature>
<evidence type="ECO:0000256" key="4">
    <source>
        <dbReference type="PIRSR" id="PIRSR000331-2"/>
    </source>
</evidence>
<dbReference type="AlphaFoldDB" id="A0A9W7QGA4"/>
<evidence type="ECO:0000256" key="1">
    <source>
        <dbReference type="ARBA" id="ARBA00022630"/>
    </source>
</evidence>
<dbReference type="PIRSF" id="PIRSF000331">
    <property type="entry name" value="HpaA_HpaB"/>
    <property type="match status" value="1"/>
</dbReference>
<name>A0A9W7QGA4_BACCE</name>
<evidence type="ECO:0000259" key="6">
    <source>
        <dbReference type="Pfam" id="PF11794"/>
    </source>
</evidence>
<dbReference type="Proteomes" id="UP000475765">
    <property type="component" value="Unassembled WGS sequence"/>
</dbReference>
<feature type="domain" description="HpaB/PvcC/4-BUDH C-terminal" evidence="5">
    <location>
        <begin position="307"/>
        <end position="492"/>
    </location>
</feature>
<evidence type="ECO:0000313" key="7">
    <source>
        <dbReference type="EMBL" id="KAB2395348.1"/>
    </source>
</evidence>
<dbReference type="Gene3D" id="2.40.110.10">
    <property type="entry name" value="Butyryl-CoA Dehydrogenase, subunit A, domain 2"/>
    <property type="match status" value="1"/>
</dbReference>
<keyword evidence="2 4" id="KW-0274">FAD</keyword>
<dbReference type="SUPFAM" id="SSF56645">
    <property type="entry name" value="Acyl-CoA dehydrogenase NM domain-like"/>
    <property type="match status" value="1"/>
</dbReference>
<evidence type="ECO:0000313" key="8">
    <source>
        <dbReference type="Proteomes" id="UP000475765"/>
    </source>
</evidence>
<reference evidence="7 8" key="1">
    <citation type="submission" date="2019-10" db="EMBL/GenBank/DDBJ databases">
        <title>Bacillus from the desert of Cuatro Cinegas, Coahuila.</title>
        <authorList>
            <person name="Olmedo-Alvarez G."/>
            <person name="Saldana S."/>
            <person name="Barcelo D."/>
        </authorList>
    </citation>
    <scope>NUCLEOTIDE SEQUENCE [LARGE SCALE GENOMIC DNA]</scope>
    <source>
        <strain evidence="7 8">CH417_13T</strain>
    </source>
</reference>
<dbReference type="Gene3D" id="1.10.3140.10">
    <property type="entry name" value="4-hydroxybutyryl-coa dehydratase, domain 1"/>
    <property type="match status" value="1"/>
</dbReference>
<evidence type="ECO:0000256" key="2">
    <source>
        <dbReference type="ARBA" id="ARBA00022827"/>
    </source>
</evidence>
<dbReference type="InterPro" id="IPR046373">
    <property type="entry name" value="Acyl-CoA_Oxase/DH_mid-dom_sf"/>
</dbReference>
<feature type="binding site" evidence="4">
    <location>
        <begin position="168"/>
        <end position="170"/>
    </location>
    <ligand>
        <name>FAD</name>
        <dbReference type="ChEBI" id="CHEBI:57692"/>
    </ligand>
</feature>
<sequence>MTIRALNDSISIQDQLNMKGANNGALTGKNYIESLKDSREVWLSGQKVDVTTHEAFSGMMNELARLYDVQHSEEFKNQMTYLANNGNQVSLSYLLPKTQKQLEQKWRNTHLWMEQSWGQLPRIPDFMSNVVVGLYDYREELGNINPLYKENVMSYYRYCQQNDINITHAIGDPQIDRSSSPVEDPDLALRVVRKTKEGVIIRGAKQLATLAPLAHEVLIYMSPTFAMREIPEFVLWCALPMGTPGIKVLCREPHSLNVSGHSHPMASKYDEQDAMLFFDDVLVPWNRVFLLEDSQVAVEGFPRLNAWALYVGQIRFYHRIKTLRSVAKLMAESIGVHNYPNIQDLLGELTSYLEIVRIGIKGLHHESKPTAGGLLAPGNTLALDAFAGQISDRITEIVREIGASGIVMQPSESDLENPELKPFLEKYMRGKNLSVYQKSRLFRIAWDLVGDSFGMRQELYEKWNRGSMVRNRILLYKNYNDSSIEEKIKELINNPIKS</sequence>
<gene>
    <name evidence="7" type="ORF">F8172_14840</name>
</gene>
<keyword evidence="1" id="KW-0285">Flavoprotein</keyword>
<dbReference type="InterPro" id="IPR009100">
    <property type="entry name" value="AcylCoA_DH/oxidase_NM_dom_sf"/>
</dbReference>
<evidence type="ECO:0000256" key="3">
    <source>
        <dbReference type="ARBA" id="ARBA00023002"/>
    </source>
</evidence>
<organism evidence="7 8">
    <name type="scientific">Bacillus cereus</name>
    <dbReference type="NCBI Taxonomy" id="1396"/>
    <lineage>
        <taxon>Bacteria</taxon>
        <taxon>Bacillati</taxon>
        <taxon>Bacillota</taxon>
        <taxon>Bacilli</taxon>
        <taxon>Bacillales</taxon>
        <taxon>Bacillaceae</taxon>
        <taxon>Bacillus</taxon>
        <taxon>Bacillus cereus group</taxon>
    </lineage>
</organism>
<feature type="domain" description="HpaB/PvcC/4-BUDH N-terminal" evidence="6">
    <location>
        <begin position="27"/>
        <end position="290"/>
    </location>
</feature>
<comment type="caution">
    <text evidence="7">The sequence shown here is derived from an EMBL/GenBank/DDBJ whole genome shotgun (WGS) entry which is preliminary data.</text>
</comment>
<keyword evidence="3" id="KW-0560">Oxidoreductase</keyword>
<dbReference type="PANTHER" id="PTHR36117:SF3">
    <property type="entry name" value="4-HYDROXYPHENYLACETATE 3-MONOOXYGENASE-RELATED"/>
    <property type="match status" value="1"/>
</dbReference>
<dbReference type="InterPro" id="IPR004925">
    <property type="entry name" value="HpaB/PvcC/4-BUDH"/>
</dbReference>
<accession>A0A9W7QGA4</accession>
<protein>
    <submittedName>
        <fullName evidence="7">4-hydroxyphenylacetate 3-hydroxylase</fullName>
    </submittedName>
</protein>
<dbReference type="InterPro" id="IPR024719">
    <property type="entry name" value="HpaB/PvcC/4-BUDH_C"/>
</dbReference>
<evidence type="ECO:0000259" key="5">
    <source>
        <dbReference type="Pfam" id="PF03241"/>
    </source>
</evidence>
<dbReference type="PANTHER" id="PTHR36117">
    <property type="entry name" value="4-HYDROXYPHENYLACETATE 3-MONOOXYGENASE-RELATED"/>
    <property type="match status" value="1"/>
</dbReference>
<dbReference type="RefSeq" id="WP_151521939.1">
    <property type="nucleotide sequence ID" value="NZ_WBPL01000015.1"/>
</dbReference>
<dbReference type="InterPro" id="IPR024674">
    <property type="entry name" value="HpaB/PvcC/4-BUDH_N"/>
</dbReference>
<dbReference type="InterPro" id="IPR036250">
    <property type="entry name" value="AcylCo_DH-like_C"/>
</dbReference>